<name>A0AAX0S3H3_9BACI</name>
<accession>A0AAX0S3H3</accession>
<dbReference type="GO" id="GO:0046872">
    <property type="term" value="F:metal ion binding"/>
    <property type="evidence" value="ECO:0007669"/>
    <property type="project" value="UniProtKB-KW"/>
</dbReference>
<evidence type="ECO:0000256" key="1">
    <source>
        <dbReference type="ARBA" id="ARBA00008635"/>
    </source>
</evidence>
<dbReference type="AlphaFoldDB" id="A0AAX0S3H3"/>
<reference evidence="4 5" key="1">
    <citation type="submission" date="2017-09" db="EMBL/GenBank/DDBJ databases">
        <title>Large-scale bioinformatics analysis of Bacillus genomes uncovers conserved roles of natural products in bacterial physiology.</title>
        <authorList>
            <consortium name="Agbiome Team Llc"/>
            <person name="Bleich R.M."/>
            <person name="Kirk G.J."/>
            <person name="Santa Maria K.C."/>
            <person name="Allen S.E."/>
            <person name="Farag S."/>
            <person name="Shank E.A."/>
            <person name="Bowers A."/>
        </authorList>
    </citation>
    <scope>NUCLEOTIDE SEQUENCE [LARGE SCALE GENOMIC DNA]</scope>
    <source>
        <strain evidence="4 5">AFS003229</strain>
    </source>
</reference>
<dbReference type="InterPro" id="IPR034660">
    <property type="entry name" value="DinB/YfiT-like"/>
</dbReference>
<dbReference type="SUPFAM" id="SSF109854">
    <property type="entry name" value="DinB/YfiT-like putative metalloenzymes"/>
    <property type="match status" value="1"/>
</dbReference>
<gene>
    <name evidence="4" type="ORF">CN689_12235</name>
</gene>
<evidence type="ECO:0000256" key="2">
    <source>
        <dbReference type="ARBA" id="ARBA00022723"/>
    </source>
</evidence>
<comment type="caution">
    <text evidence="4">The sequence shown here is derived from an EMBL/GenBank/DDBJ whole genome shotgun (WGS) entry which is preliminary data.</text>
</comment>
<dbReference type="InterPro" id="IPR007837">
    <property type="entry name" value="DinB"/>
</dbReference>
<comment type="similarity">
    <text evidence="1">Belongs to the DinB family.</text>
</comment>
<sequence length="180" mass="20898">MKEKQPETKEMNLTSLMKDYANYNLWANALLIDWLKTKPSEIIEQKIPSSFPSIKWTLKHVSVGEKFWLEVLKQESTPDIGVFSDRSNKTVEEVFKMIVDNSKELALYVNSLTESSITKDCHVETPWFNETRPRFEYILHVMNHSTYHRGQIITIGRNVGLTVAPMTDFNIYNFFGKSAT</sequence>
<feature type="binding site" evidence="3">
    <location>
        <position position="60"/>
    </location>
    <ligand>
        <name>a divalent metal cation</name>
        <dbReference type="ChEBI" id="CHEBI:60240"/>
    </ligand>
</feature>
<feature type="binding site" evidence="3">
    <location>
        <position position="144"/>
    </location>
    <ligand>
        <name>a divalent metal cation</name>
        <dbReference type="ChEBI" id="CHEBI:60240"/>
    </ligand>
</feature>
<evidence type="ECO:0000313" key="4">
    <source>
        <dbReference type="EMBL" id="PEJ33292.1"/>
    </source>
</evidence>
<protein>
    <submittedName>
        <fullName evidence="4">Damage-inducible protein DinB</fullName>
    </submittedName>
</protein>
<evidence type="ECO:0000313" key="5">
    <source>
        <dbReference type="Proteomes" id="UP000220106"/>
    </source>
</evidence>
<dbReference type="PANTHER" id="PTHR37302:SF1">
    <property type="entry name" value="PROTEIN DINB"/>
    <property type="match status" value="1"/>
</dbReference>
<proteinExistence type="inferred from homology"/>
<evidence type="ECO:0000256" key="3">
    <source>
        <dbReference type="PIRSR" id="PIRSR607837-1"/>
    </source>
</evidence>
<dbReference type="PANTHER" id="PTHR37302">
    <property type="entry name" value="SLR1116 PROTEIN"/>
    <property type="match status" value="1"/>
</dbReference>
<keyword evidence="2 3" id="KW-0479">Metal-binding</keyword>
<feature type="binding site" evidence="3">
    <location>
        <position position="148"/>
    </location>
    <ligand>
        <name>a divalent metal cation</name>
        <dbReference type="ChEBI" id="CHEBI:60240"/>
    </ligand>
</feature>
<dbReference type="Proteomes" id="UP000220106">
    <property type="component" value="Unassembled WGS sequence"/>
</dbReference>
<dbReference type="RefSeq" id="WP_098176063.1">
    <property type="nucleotide sequence ID" value="NZ_NUEQ01000019.1"/>
</dbReference>
<dbReference type="Gene3D" id="1.20.120.450">
    <property type="entry name" value="dinb family like domain"/>
    <property type="match status" value="1"/>
</dbReference>
<dbReference type="Pfam" id="PF05163">
    <property type="entry name" value="DinB"/>
    <property type="match status" value="1"/>
</dbReference>
<organism evidence="4 5">
    <name type="scientific">Peribacillus butanolivorans</name>
    <dbReference type="NCBI Taxonomy" id="421767"/>
    <lineage>
        <taxon>Bacteria</taxon>
        <taxon>Bacillati</taxon>
        <taxon>Bacillota</taxon>
        <taxon>Bacilli</taxon>
        <taxon>Bacillales</taxon>
        <taxon>Bacillaceae</taxon>
        <taxon>Peribacillus</taxon>
    </lineage>
</organism>
<dbReference type="EMBL" id="NUEQ01000019">
    <property type="protein sequence ID" value="PEJ33292.1"/>
    <property type="molecule type" value="Genomic_DNA"/>
</dbReference>